<evidence type="ECO:0000313" key="3">
    <source>
        <dbReference type="Proteomes" id="UP000887568"/>
    </source>
</evidence>
<protein>
    <recommendedName>
        <fullName evidence="1">PPM-type phosphatase domain-containing protein</fullName>
    </recommendedName>
</protein>
<dbReference type="CDD" id="cd00143">
    <property type="entry name" value="PP2Cc"/>
    <property type="match status" value="1"/>
</dbReference>
<dbReference type="Gene3D" id="3.60.40.10">
    <property type="entry name" value="PPM-type phosphatase domain"/>
    <property type="match status" value="1"/>
</dbReference>
<dbReference type="GeneID" id="119739206"/>
<dbReference type="PANTHER" id="PTHR13832">
    <property type="entry name" value="PROTEIN PHOSPHATASE 2C"/>
    <property type="match status" value="1"/>
</dbReference>
<dbReference type="FunFam" id="3.60.40.10:FF:000069">
    <property type="entry name" value="Pyruvate dehydrogenase"/>
    <property type="match status" value="1"/>
</dbReference>
<dbReference type="OMA" id="IEDRWNC"/>
<dbReference type="InterPro" id="IPR036457">
    <property type="entry name" value="PPM-type-like_dom_sf"/>
</dbReference>
<dbReference type="GO" id="GO:0004741">
    <property type="term" value="F:[pyruvate dehydrogenase (acetyl-transferring)]-phosphatase activity"/>
    <property type="evidence" value="ECO:0007669"/>
    <property type="project" value="TreeGrafter"/>
</dbReference>
<sequence length="550" mass="63241">MYVTRWQYCEIFNIKRSMTRMSRAKFVPSIRYLYTRPAMLGRRMVHFGRTLNWYDCNNDNQASFKVKHVEVQLENKSFHRHPHLKTTQSWKPWSLLGRGFYQPVRLLHTTPVQNWYGHLTVSPEQVNSILFRNELTVEVDDSKGTSVKTFMTNQLGSNNPMEDRRAEAECILTKAMLFGVFDGHHGPACAQVVSERLLNYIAAEVLPYDVLQQALRMFNNGELRELVNWYQHPKDYVSDDRQLLFRHSLGQYMRDNVAIDFQEEDKKADMLMTSFDRLDKDLSAEAVSTSNGEFNDEGLHTVFSGACACVAYVDADDLYVANAGDCRAVLGRQSEGEPWSAIAVSNDHNAQNVDEVKRIRSAHRLDESSTVIKNGRLLSELAPLRAFGDVRYKWSQSLQHQVLNPWFGANVIPKNYHTPPYLIATPEVIHHRLTPADRFLILATDGLWDCLTPEKAVNLVGDFLLMRDKVGHFHPPSAAMSLEQIHQMLSRRKAALWPRDDNVATHLIRYALGGIHNRFDHHRLANTLSLPDNVVRQYRDDITVTVVFFK</sequence>
<dbReference type="Pfam" id="PF00481">
    <property type="entry name" value="PP2C"/>
    <property type="match status" value="1"/>
</dbReference>
<dbReference type="RefSeq" id="XP_038069978.1">
    <property type="nucleotide sequence ID" value="XM_038214050.1"/>
</dbReference>
<dbReference type="PROSITE" id="PS51746">
    <property type="entry name" value="PPM_2"/>
    <property type="match status" value="1"/>
</dbReference>
<accession>A0A914B235</accession>
<dbReference type="Proteomes" id="UP000887568">
    <property type="component" value="Unplaced"/>
</dbReference>
<proteinExistence type="predicted"/>
<organism evidence="2 3">
    <name type="scientific">Patiria miniata</name>
    <name type="common">Bat star</name>
    <name type="synonym">Asterina miniata</name>
    <dbReference type="NCBI Taxonomy" id="46514"/>
    <lineage>
        <taxon>Eukaryota</taxon>
        <taxon>Metazoa</taxon>
        <taxon>Echinodermata</taxon>
        <taxon>Eleutherozoa</taxon>
        <taxon>Asterozoa</taxon>
        <taxon>Asteroidea</taxon>
        <taxon>Valvatacea</taxon>
        <taxon>Valvatida</taxon>
        <taxon>Asterinidae</taxon>
        <taxon>Patiria</taxon>
    </lineage>
</organism>
<name>A0A914B235_PATMI</name>
<dbReference type="InterPro" id="IPR015655">
    <property type="entry name" value="PP2C"/>
</dbReference>
<dbReference type="EnsemblMetazoa" id="XM_038214050.1">
    <property type="protein sequence ID" value="XP_038069978.1"/>
    <property type="gene ID" value="LOC119739206"/>
</dbReference>
<dbReference type="InterPro" id="IPR001932">
    <property type="entry name" value="PPM-type_phosphatase-like_dom"/>
</dbReference>
<evidence type="ECO:0000259" key="1">
    <source>
        <dbReference type="PROSITE" id="PS51746"/>
    </source>
</evidence>
<dbReference type="PANTHER" id="PTHR13832:SF792">
    <property type="entry name" value="GM14286P"/>
    <property type="match status" value="1"/>
</dbReference>
<feature type="domain" description="PPM-type phosphatase" evidence="1">
    <location>
        <begin position="147"/>
        <end position="549"/>
    </location>
</feature>
<dbReference type="SUPFAM" id="SSF81606">
    <property type="entry name" value="PP2C-like"/>
    <property type="match status" value="1"/>
</dbReference>
<keyword evidence="3" id="KW-1185">Reference proteome</keyword>
<dbReference type="SMART" id="SM00332">
    <property type="entry name" value="PP2Cc"/>
    <property type="match status" value="1"/>
</dbReference>
<dbReference type="OrthoDB" id="420076at2759"/>
<dbReference type="GO" id="GO:0005739">
    <property type="term" value="C:mitochondrion"/>
    <property type="evidence" value="ECO:0007669"/>
    <property type="project" value="TreeGrafter"/>
</dbReference>
<dbReference type="AlphaFoldDB" id="A0A914B235"/>
<reference evidence="2" key="1">
    <citation type="submission" date="2022-11" db="UniProtKB">
        <authorList>
            <consortium name="EnsemblMetazoa"/>
        </authorList>
    </citation>
    <scope>IDENTIFICATION</scope>
</reference>
<evidence type="ECO:0000313" key="2">
    <source>
        <dbReference type="EnsemblMetazoa" id="XP_038069978.1"/>
    </source>
</evidence>